<dbReference type="EMBL" id="FOKY01000001">
    <property type="protein sequence ID" value="SFB67562.1"/>
    <property type="molecule type" value="Genomic_DNA"/>
</dbReference>
<reference evidence="4" key="1">
    <citation type="submission" date="2016-10" db="EMBL/GenBank/DDBJ databases">
        <authorList>
            <person name="Varghese N."/>
            <person name="Submissions S."/>
        </authorList>
    </citation>
    <scope>NUCLEOTIDE SEQUENCE [LARGE SCALE GENOMIC DNA]</scope>
    <source>
        <strain evidence="4">ATCC 43811</strain>
    </source>
</reference>
<keyword evidence="2" id="KW-0812">Transmembrane</keyword>
<evidence type="ECO:0000313" key="4">
    <source>
        <dbReference type="Proteomes" id="UP000240042"/>
    </source>
</evidence>
<gene>
    <name evidence="3" type="ORF">SAMN02745150_00078</name>
</gene>
<dbReference type="AlphaFoldDB" id="A0A1I1CZN1"/>
<keyword evidence="2" id="KW-0472">Membrane</keyword>
<dbReference type="RefSeq" id="WP_092317023.1">
    <property type="nucleotide sequence ID" value="NZ_FOKY01000001.1"/>
</dbReference>
<keyword evidence="2" id="KW-1133">Transmembrane helix</keyword>
<feature type="coiled-coil region" evidence="1">
    <location>
        <begin position="27"/>
        <end position="61"/>
    </location>
</feature>
<protein>
    <submittedName>
        <fullName evidence="3">Uncharacterized protein</fullName>
    </submittedName>
</protein>
<organism evidence="3 4">
    <name type="scientific">Brevinema andersonii</name>
    <dbReference type="NCBI Taxonomy" id="34097"/>
    <lineage>
        <taxon>Bacteria</taxon>
        <taxon>Pseudomonadati</taxon>
        <taxon>Spirochaetota</taxon>
        <taxon>Spirochaetia</taxon>
        <taxon>Brevinematales</taxon>
        <taxon>Brevinemataceae</taxon>
        <taxon>Brevinema</taxon>
    </lineage>
</organism>
<feature type="transmembrane region" description="Helical" evidence="2">
    <location>
        <begin position="6"/>
        <end position="22"/>
    </location>
</feature>
<dbReference type="Proteomes" id="UP000240042">
    <property type="component" value="Unassembled WGS sequence"/>
</dbReference>
<evidence type="ECO:0000256" key="1">
    <source>
        <dbReference type="SAM" id="Coils"/>
    </source>
</evidence>
<name>A0A1I1CZN1_BREAD</name>
<sequence>MHLGKFFFILGVFICYGLLFSAQRMETREKDNEIKTLTREIELLNARKQELTVLIRDERERLVLQSKKLGVPLSPKDIVIIQ</sequence>
<evidence type="ECO:0000313" key="3">
    <source>
        <dbReference type="EMBL" id="SFB67562.1"/>
    </source>
</evidence>
<accession>A0A1I1CZN1</accession>
<proteinExistence type="predicted"/>
<evidence type="ECO:0000256" key="2">
    <source>
        <dbReference type="SAM" id="Phobius"/>
    </source>
</evidence>
<keyword evidence="4" id="KW-1185">Reference proteome</keyword>
<keyword evidence="1" id="KW-0175">Coiled coil</keyword>
<dbReference type="STRING" id="34097.SAMN02745150_00078"/>